<name>A0AAV5TSP8_9BILA</name>
<protein>
    <recommendedName>
        <fullName evidence="3">G protein-coupled receptor</fullName>
    </recommendedName>
</protein>
<feature type="non-terminal residue" evidence="1">
    <location>
        <position position="1"/>
    </location>
</feature>
<dbReference type="AlphaFoldDB" id="A0AAV5TSP8"/>
<reference evidence="1" key="1">
    <citation type="submission" date="2023-10" db="EMBL/GenBank/DDBJ databases">
        <title>Genome assembly of Pristionchus species.</title>
        <authorList>
            <person name="Yoshida K."/>
            <person name="Sommer R.J."/>
        </authorList>
    </citation>
    <scope>NUCLEOTIDE SEQUENCE</scope>
    <source>
        <strain evidence="1">RS0144</strain>
    </source>
</reference>
<gene>
    <name evidence="1" type="ORF">PENTCL1PPCAC_19424</name>
</gene>
<evidence type="ECO:0008006" key="3">
    <source>
        <dbReference type="Google" id="ProtNLM"/>
    </source>
</evidence>
<proteinExistence type="predicted"/>
<dbReference type="Proteomes" id="UP001432027">
    <property type="component" value="Unassembled WGS sequence"/>
</dbReference>
<accession>A0AAV5TSP8</accession>
<organism evidence="1 2">
    <name type="scientific">Pristionchus entomophagus</name>
    <dbReference type="NCBI Taxonomy" id="358040"/>
    <lineage>
        <taxon>Eukaryota</taxon>
        <taxon>Metazoa</taxon>
        <taxon>Ecdysozoa</taxon>
        <taxon>Nematoda</taxon>
        <taxon>Chromadorea</taxon>
        <taxon>Rhabditida</taxon>
        <taxon>Rhabditina</taxon>
        <taxon>Diplogasteromorpha</taxon>
        <taxon>Diplogasteroidea</taxon>
        <taxon>Neodiplogasteridae</taxon>
        <taxon>Pristionchus</taxon>
    </lineage>
</organism>
<feature type="non-terminal residue" evidence="1">
    <location>
        <position position="72"/>
    </location>
</feature>
<dbReference type="EMBL" id="BTSX01000004">
    <property type="protein sequence ID" value="GMS97249.1"/>
    <property type="molecule type" value="Genomic_DNA"/>
</dbReference>
<keyword evidence="2" id="KW-1185">Reference proteome</keyword>
<sequence>VPLTIQCLPYAVYAYSMVFVALKPDISNCFFCVQMTHASIHTAIVILTTSSYREPLIFALRRLFGCSDAVIA</sequence>
<evidence type="ECO:0000313" key="1">
    <source>
        <dbReference type="EMBL" id="GMS97249.1"/>
    </source>
</evidence>
<evidence type="ECO:0000313" key="2">
    <source>
        <dbReference type="Proteomes" id="UP001432027"/>
    </source>
</evidence>
<comment type="caution">
    <text evidence="1">The sequence shown here is derived from an EMBL/GenBank/DDBJ whole genome shotgun (WGS) entry which is preliminary data.</text>
</comment>